<dbReference type="AlphaFoldDB" id="A0A8X6X2I6"/>
<keyword evidence="1" id="KW-0472">Membrane</keyword>
<dbReference type="Proteomes" id="UP000886998">
    <property type="component" value="Unassembled WGS sequence"/>
</dbReference>
<accession>A0A8X6X2I6</accession>
<comment type="caution">
    <text evidence="2">The sequence shown here is derived from an EMBL/GenBank/DDBJ whole genome shotgun (WGS) entry which is preliminary data.</text>
</comment>
<reference evidence="2" key="1">
    <citation type="submission" date="2020-08" db="EMBL/GenBank/DDBJ databases">
        <title>Multicomponent nature underlies the extraordinary mechanical properties of spider dragline silk.</title>
        <authorList>
            <person name="Kono N."/>
            <person name="Nakamura H."/>
            <person name="Mori M."/>
            <person name="Yoshida Y."/>
            <person name="Ohtoshi R."/>
            <person name="Malay A.D."/>
            <person name="Moran D.A.P."/>
            <person name="Tomita M."/>
            <person name="Numata K."/>
            <person name="Arakawa K."/>
        </authorList>
    </citation>
    <scope>NUCLEOTIDE SEQUENCE</scope>
</reference>
<dbReference type="EMBL" id="BMAV01005037">
    <property type="protein sequence ID" value="GFY45773.1"/>
    <property type="molecule type" value="Genomic_DNA"/>
</dbReference>
<proteinExistence type="predicted"/>
<evidence type="ECO:0000313" key="2">
    <source>
        <dbReference type="EMBL" id="GFY45773.1"/>
    </source>
</evidence>
<keyword evidence="1" id="KW-1133">Transmembrane helix</keyword>
<protein>
    <submittedName>
        <fullName evidence="2">Beta-1,3-galactosyltransferase 4</fullName>
    </submittedName>
</protein>
<name>A0A8X6X2I6_9ARAC</name>
<evidence type="ECO:0000256" key="1">
    <source>
        <dbReference type="SAM" id="Phobius"/>
    </source>
</evidence>
<gene>
    <name evidence="2" type="primary">B3galt4</name>
    <name evidence="2" type="ORF">TNIN_421641</name>
</gene>
<evidence type="ECO:0000313" key="3">
    <source>
        <dbReference type="Proteomes" id="UP000886998"/>
    </source>
</evidence>
<sequence>MAKEKTPALLIPQTQYDENNTKDKNCSKSFISWVLAALLIALLVALSIQFLFPVVERRYRTDIDTVHVYEGT</sequence>
<feature type="transmembrane region" description="Helical" evidence="1">
    <location>
        <begin position="30"/>
        <end position="52"/>
    </location>
</feature>
<feature type="non-terminal residue" evidence="2">
    <location>
        <position position="72"/>
    </location>
</feature>
<dbReference type="OrthoDB" id="5512589at2759"/>
<keyword evidence="3" id="KW-1185">Reference proteome</keyword>
<organism evidence="2 3">
    <name type="scientific">Trichonephila inaurata madagascariensis</name>
    <dbReference type="NCBI Taxonomy" id="2747483"/>
    <lineage>
        <taxon>Eukaryota</taxon>
        <taxon>Metazoa</taxon>
        <taxon>Ecdysozoa</taxon>
        <taxon>Arthropoda</taxon>
        <taxon>Chelicerata</taxon>
        <taxon>Arachnida</taxon>
        <taxon>Araneae</taxon>
        <taxon>Araneomorphae</taxon>
        <taxon>Entelegynae</taxon>
        <taxon>Araneoidea</taxon>
        <taxon>Nephilidae</taxon>
        <taxon>Trichonephila</taxon>
        <taxon>Trichonephila inaurata</taxon>
    </lineage>
</organism>
<keyword evidence="1" id="KW-0812">Transmembrane</keyword>